<name>A0A843X859_COLES</name>
<dbReference type="AlphaFoldDB" id="A0A843X859"/>
<dbReference type="InterPro" id="IPR038765">
    <property type="entry name" value="Papain-like_cys_pep_sf"/>
</dbReference>
<comment type="caution">
    <text evidence="1">The sequence shown here is derived from an EMBL/GenBank/DDBJ whole genome shotgun (WGS) entry which is preliminary data.</text>
</comment>
<evidence type="ECO:0000313" key="2">
    <source>
        <dbReference type="Proteomes" id="UP000652761"/>
    </source>
</evidence>
<proteinExistence type="predicted"/>
<keyword evidence="2" id="KW-1185">Reference proteome</keyword>
<accession>A0A843X859</accession>
<sequence>MEEEEKKRKRRHISPFSLSRRVTFGTRKRWQPEIYMVEEQRRYMKGKHIDTGNWSLHYPDPCPQQGLGDDCAIFT</sequence>
<protein>
    <submittedName>
        <fullName evidence="1">Uncharacterized protein</fullName>
    </submittedName>
</protein>
<evidence type="ECO:0000313" key="1">
    <source>
        <dbReference type="EMBL" id="MQM15350.1"/>
    </source>
</evidence>
<reference evidence="1" key="1">
    <citation type="submission" date="2017-07" db="EMBL/GenBank/DDBJ databases">
        <title>Taro Niue Genome Assembly and Annotation.</title>
        <authorList>
            <person name="Atibalentja N."/>
            <person name="Keating K."/>
            <person name="Fields C.J."/>
        </authorList>
    </citation>
    <scope>NUCLEOTIDE SEQUENCE</scope>
    <source>
        <strain evidence="1">Niue_2</strain>
        <tissue evidence="1">Leaf</tissue>
    </source>
</reference>
<dbReference type="EMBL" id="NMUH01006477">
    <property type="protein sequence ID" value="MQM15350.1"/>
    <property type="molecule type" value="Genomic_DNA"/>
</dbReference>
<dbReference type="Proteomes" id="UP000652761">
    <property type="component" value="Unassembled WGS sequence"/>
</dbReference>
<organism evidence="1 2">
    <name type="scientific">Colocasia esculenta</name>
    <name type="common">Wild taro</name>
    <name type="synonym">Arum esculentum</name>
    <dbReference type="NCBI Taxonomy" id="4460"/>
    <lineage>
        <taxon>Eukaryota</taxon>
        <taxon>Viridiplantae</taxon>
        <taxon>Streptophyta</taxon>
        <taxon>Embryophyta</taxon>
        <taxon>Tracheophyta</taxon>
        <taxon>Spermatophyta</taxon>
        <taxon>Magnoliopsida</taxon>
        <taxon>Liliopsida</taxon>
        <taxon>Araceae</taxon>
        <taxon>Aroideae</taxon>
        <taxon>Colocasieae</taxon>
        <taxon>Colocasia</taxon>
    </lineage>
</organism>
<dbReference type="SUPFAM" id="SSF54001">
    <property type="entry name" value="Cysteine proteinases"/>
    <property type="match status" value="1"/>
</dbReference>
<gene>
    <name evidence="1" type="ORF">Taro_048294</name>
</gene>